<keyword evidence="7 15" id="KW-0269">Exonuclease</keyword>
<dbReference type="InterPro" id="IPR004586">
    <property type="entry name" value="RecB"/>
</dbReference>
<feature type="active site" description="For nuclease activity" evidence="15">
    <location>
        <position position="1142"/>
    </location>
</feature>
<evidence type="ECO:0000313" key="21">
    <source>
        <dbReference type="Proteomes" id="UP000245909"/>
    </source>
</evidence>
<dbReference type="PROSITE" id="PS51217">
    <property type="entry name" value="UVRD_HELICASE_CTER"/>
    <property type="match status" value="1"/>
</dbReference>
<feature type="domain" description="UvrD-like helicase ATP-binding" evidence="18">
    <location>
        <begin position="1"/>
        <end position="490"/>
    </location>
</feature>
<dbReference type="InterPro" id="IPR038726">
    <property type="entry name" value="PDDEXK_AddAB-type"/>
</dbReference>
<evidence type="ECO:0000256" key="12">
    <source>
        <dbReference type="ARBA" id="ARBA00023235"/>
    </source>
</evidence>
<keyword evidence="1 15" id="KW-0540">Nuclease</keyword>
<evidence type="ECO:0000256" key="14">
    <source>
        <dbReference type="ARBA" id="ARBA00048988"/>
    </source>
</evidence>
<keyword evidence="2 15" id="KW-0479">Metal-binding</keyword>
<feature type="coiled-coil region" evidence="17">
    <location>
        <begin position="64"/>
        <end position="91"/>
    </location>
</feature>
<evidence type="ECO:0000256" key="3">
    <source>
        <dbReference type="ARBA" id="ARBA00022741"/>
    </source>
</evidence>
<evidence type="ECO:0000259" key="18">
    <source>
        <dbReference type="PROSITE" id="PS51198"/>
    </source>
</evidence>
<keyword evidence="6 15" id="KW-0347">Helicase</keyword>
<accession>A0A2U0SKP3</accession>
<dbReference type="EC" id="3.1.11.5" evidence="15"/>
<comment type="function">
    <text evidence="15">A helicase/nuclease that prepares dsDNA breaks (DSB) for recombinational DNA repair. Binds to DSBs and unwinds DNA via a highly rapid and processive ATP-dependent bidirectional helicase activity. Unwinds dsDNA until it encounters a Chi (crossover hotspot instigator) sequence from the 3' direction. Cuts ssDNA a few nucleotides 3' to the Chi site. The properties and activities of the enzyme are changed at Chi. The Chi-altered holoenzyme produces a long 3'-ssDNA overhang and facilitates RecA-binding to the ssDNA for homologous DNA recombination and repair. Holoenzyme degrades any linearized DNA that is unable to undergo homologous recombination. In the holoenzyme this subunit contributes ATPase, 3'-5' helicase, exonuclease activity and loads RecA onto ssDNA.</text>
</comment>
<dbReference type="GO" id="GO:0000287">
    <property type="term" value="F:magnesium ion binding"/>
    <property type="evidence" value="ECO:0007669"/>
    <property type="project" value="UniProtKB-UniRule"/>
</dbReference>
<organism evidence="20 21">
    <name type="scientific">Alitibacter langaaensis DSM 22999</name>
    <dbReference type="NCBI Taxonomy" id="1122935"/>
    <lineage>
        <taxon>Bacteria</taxon>
        <taxon>Pseudomonadati</taxon>
        <taxon>Pseudomonadota</taxon>
        <taxon>Gammaproteobacteria</taxon>
        <taxon>Pasteurellales</taxon>
        <taxon>Pasteurellaceae</taxon>
        <taxon>Alitibacter</taxon>
    </lineage>
</organism>
<evidence type="ECO:0000256" key="11">
    <source>
        <dbReference type="ARBA" id="ARBA00023204"/>
    </source>
</evidence>
<evidence type="ECO:0000256" key="4">
    <source>
        <dbReference type="ARBA" id="ARBA00022763"/>
    </source>
</evidence>
<dbReference type="Pfam" id="PF00580">
    <property type="entry name" value="UvrD-helicase"/>
    <property type="match status" value="1"/>
</dbReference>
<comment type="subunit">
    <text evidence="15">Heterotrimer of RecB, RecC and RecD. All subunits contribute to DNA-binding. Interacts with RecA.</text>
</comment>
<feature type="domain" description="UvrD-like helicase C-terminal" evidence="19">
    <location>
        <begin position="491"/>
        <end position="786"/>
    </location>
</feature>
<dbReference type="InterPro" id="IPR011604">
    <property type="entry name" value="PDDEXK-like_dom_sf"/>
</dbReference>
<dbReference type="Proteomes" id="UP000245909">
    <property type="component" value="Unassembled WGS sequence"/>
</dbReference>
<sequence>MSKTTALQAISTPLTSVTLIEASAGTGKTFTMASLYLRLLLNIGENEFGRPLNVNEILVVTFTEAATQELKARIRQRIQQAKNQFIDYQKTKELAIFADSDNRFLVQDPETETLTARYLEQLDLDIAIQQLKFAEQNMDLAAIYTIHSFCHRTLKQYAVNSGIHFNLELVTNETTLLTQLTNAFWREYFYPQPIEVAQFIAQHLQSPAVLLNTLRPYLTGETPKLASNRPHLLTMSLQEFLQNEIGAKQRELREVSDKVKAQWQQHFAQIKALFLNEFEKESVGLNANKFKRPYFDNRVAAIEHWCTFGTDFIPPNELWCFTKSYIDGAFKKGFEAFQHDLFDWLEEQEEYFKTASESIQQDKMWLLFHCAKVLNERLNAHKESHIQKGFNDLLRLLKQALTSESGEQLADLIRHQYPFAMIDEFQDTDEQQYAIFSHIYVNKPDCGFMMIGDPKQAIYKFRGADIFTYLKAAEMAGEQRFTLNKNYRSTPELIHAVNELLDFDTAFLYDKIQFDAVKAGKNQPHFVLNGEKQAPLHFYVEQERSSDDDIAECCAENILHWLESADKNLAVFDDDGKQKPLQSDDIAVLVRTGTQAEKIQQALRKRGIASVYLSDRSDVFCTEIARELVHILSACLNATNEHAILNAVSTSIYALSAAEIQKIKQSEALLERWAERFESYFRTWKFQGVLPMLYQLLLDKGEQSAELSIPEKILALPNGERRLTDLLHLAELLQQAAPLNESEAALLRWFERQVQGGDESQQGESQVRLESEQKLVKIVTIHKSKGLEYGLVWLPFLHKNIGDNRRNNEISTYHNEQDETLWDIEEQHKEESEKEQFAEEMRLIYVALTRAKYHLSIVVPQMFTDWNGWLYVLTRGEIGMKKKIDGKRNGADLASQIQKQLNQKLGENSCQISALSASSDLRQLDLKVDSQNIAAAEFTQSIEQNWGITSFTALERMHSNKLARYRSLNEQGGLLEMTKNDDDDGRSIIETTVENQALWVEFSQGLSPLDFPRGRMQGTALHRLFEKQQFDQPIDPQIIAETCHKLQLEDEWNEALQRWITQVLHTPIDGVALAELPAQDVLKEMQFMLKIDRTFDVKAFNAALEQHHPLYQQPYQFDEIQGMVRGAIDLVYRHHGQYYLLDYKSNALADYRPEALAADIQQHHYDLQYLIYSIALHRYLQQKLPNYDYEKDFGGVRYAYLRGMNGSGKTGVFADKPCYALIQALEKLFYA</sequence>
<dbReference type="InterPro" id="IPR000212">
    <property type="entry name" value="DNA_helicase_UvrD/REP"/>
</dbReference>
<comment type="domain">
    <text evidence="15">The C-terminal domain has nuclease activity and interacts with RecD. It interacts with RecA, facilitating its loading onto ssDNA.</text>
</comment>
<feature type="region of interest" description="DNA-binding and helicase activity, interacts with RecC" evidence="15">
    <location>
        <begin position="1"/>
        <end position="918"/>
    </location>
</feature>
<dbReference type="NCBIfam" id="TIGR00609">
    <property type="entry name" value="recB"/>
    <property type="match status" value="1"/>
</dbReference>
<comment type="catalytic activity">
    <reaction evidence="13 15">
        <text>Couples ATP hydrolysis with the unwinding of duplex DNA by translocating in the 3'-5' direction.</text>
        <dbReference type="EC" id="5.6.2.4"/>
    </reaction>
</comment>
<dbReference type="GO" id="GO:0008854">
    <property type="term" value="F:exodeoxyribonuclease V activity"/>
    <property type="evidence" value="ECO:0007669"/>
    <property type="project" value="UniProtKB-EC"/>
</dbReference>
<evidence type="ECO:0000256" key="9">
    <source>
        <dbReference type="ARBA" id="ARBA00022842"/>
    </source>
</evidence>
<evidence type="ECO:0000256" key="13">
    <source>
        <dbReference type="ARBA" id="ARBA00034617"/>
    </source>
</evidence>
<dbReference type="Pfam" id="PF12705">
    <property type="entry name" value="PDDEXK_1"/>
    <property type="match status" value="1"/>
</dbReference>
<keyword evidence="17" id="KW-0175">Coiled coil</keyword>
<evidence type="ECO:0000256" key="7">
    <source>
        <dbReference type="ARBA" id="ARBA00022839"/>
    </source>
</evidence>
<feature type="binding site" evidence="15">
    <location>
        <position position="1142"/>
    </location>
    <ligand>
        <name>Mg(2+)</name>
        <dbReference type="ChEBI" id="CHEBI:18420"/>
    </ligand>
</feature>
<evidence type="ECO:0000313" key="20">
    <source>
        <dbReference type="EMBL" id="PVX31902.1"/>
    </source>
</evidence>
<feature type="region of interest" description="Nuclease activity, interacts with RecD and RecA" evidence="15">
    <location>
        <begin position="945"/>
        <end position="1231"/>
    </location>
</feature>
<dbReference type="GO" id="GO:0043138">
    <property type="term" value="F:3'-5' DNA helicase activity"/>
    <property type="evidence" value="ECO:0007669"/>
    <property type="project" value="UniProtKB-UniRule"/>
</dbReference>
<keyword evidence="21" id="KW-1185">Reference proteome</keyword>
<dbReference type="AlphaFoldDB" id="A0A2U0SKP3"/>
<dbReference type="PANTHER" id="PTHR11070">
    <property type="entry name" value="UVRD / RECB / PCRA DNA HELICASE FAMILY MEMBER"/>
    <property type="match status" value="1"/>
</dbReference>
<evidence type="ECO:0000256" key="15">
    <source>
        <dbReference type="HAMAP-Rule" id="MF_01485"/>
    </source>
</evidence>
<dbReference type="GO" id="GO:0005524">
    <property type="term" value="F:ATP binding"/>
    <property type="evidence" value="ECO:0007669"/>
    <property type="project" value="UniProtKB-UniRule"/>
</dbReference>
<comment type="catalytic activity">
    <reaction evidence="15">
        <text>Exonucleolytic cleavage (in the presence of ATP) in either 5'- to 3'- or 3'- to 5'-direction to yield 5'-phosphooligonucleotides.</text>
        <dbReference type="EC" id="3.1.11.5"/>
    </reaction>
</comment>
<keyword evidence="10 15" id="KW-0238">DNA-binding</keyword>
<dbReference type="PROSITE" id="PS51198">
    <property type="entry name" value="UVRD_HELICASE_ATP_BIND"/>
    <property type="match status" value="1"/>
</dbReference>
<evidence type="ECO:0000256" key="8">
    <source>
        <dbReference type="ARBA" id="ARBA00022840"/>
    </source>
</evidence>
<evidence type="ECO:0000256" key="10">
    <source>
        <dbReference type="ARBA" id="ARBA00023125"/>
    </source>
</evidence>
<comment type="catalytic activity">
    <reaction evidence="14 15">
        <text>ATP + H2O = ADP + phosphate + H(+)</text>
        <dbReference type="Rhea" id="RHEA:13065"/>
        <dbReference type="ChEBI" id="CHEBI:15377"/>
        <dbReference type="ChEBI" id="CHEBI:15378"/>
        <dbReference type="ChEBI" id="CHEBI:30616"/>
        <dbReference type="ChEBI" id="CHEBI:43474"/>
        <dbReference type="ChEBI" id="CHEBI:456216"/>
        <dbReference type="EC" id="5.6.2.4"/>
    </reaction>
</comment>
<dbReference type="InterPro" id="IPR014016">
    <property type="entry name" value="UvrD-like_ATP-bd"/>
</dbReference>
<dbReference type="Gene3D" id="1.10.486.10">
    <property type="entry name" value="PCRA, domain 4"/>
    <property type="match status" value="1"/>
</dbReference>
<feature type="binding site" evidence="15">
    <location>
        <position position="1129"/>
    </location>
    <ligand>
        <name>Mg(2+)</name>
        <dbReference type="ChEBI" id="CHEBI:18420"/>
    </ligand>
</feature>
<comment type="miscellaneous">
    <text evidence="15">In the RecBCD complex, RecB has a slow 3'-5' helicase, an exonuclease activity and loads RecA onto ssDNA, RecD has a fast 5'-3' helicase activity, while RecC stimulates the ATPase and processivity of the RecB helicase and contributes to recognition of the Chi site.</text>
</comment>
<dbReference type="GO" id="GO:0005829">
    <property type="term" value="C:cytosol"/>
    <property type="evidence" value="ECO:0007669"/>
    <property type="project" value="TreeGrafter"/>
</dbReference>
<dbReference type="EMBL" id="QENU01000018">
    <property type="protein sequence ID" value="PVX31902.1"/>
    <property type="molecule type" value="Genomic_DNA"/>
</dbReference>
<dbReference type="SUPFAM" id="SSF52980">
    <property type="entry name" value="Restriction endonuclease-like"/>
    <property type="match status" value="1"/>
</dbReference>
<comment type="similarity">
    <text evidence="15">Belongs to the helicase family. UvrD subfamily.</text>
</comment>
<keyword evidence="5 15" id="KW-0378">Hydrolase</keyword>
<dbReference type="Pfam" id="PF13361">
    <property type="entry name" value="UvrD_C"/>
    <property type="match status" value="2"/>
</dbReference>
<dbReference type="OrthoDB" id="9810135at2"/>
<dbReference type="HAMAP" id="MF_01485">
    <property type="entry name" value="RecB"/>
    <property type="match status" value="1"/>
</dbReference>
<evidence type="ECO:0000259" key="19">
    <source>
        <dbReference type="PROSITE" id="PS51217"/>
    </source>
</evidence>
<dbReference type="InterPro" id="IPR011335">
    <property type="entry name" value="Restrct_endonuc-II-like"/>
</dbReference>
<keyword evidence="12 15" id="KW-0413">Isomerase</keyword>
<protein>
    <recommendedName>
        <fullName evidence="15">RecBCD enzyme subunit RecB</fullName>
        <ecNumber evidence="15">3.1.11.5</ecNumber>
        <ecNumber evidence="15">5.6.2.4</ecNumber>
    </recommendedName>
    <alternativeName>
        <fullName evidence="15">DNA 3'-5' helicase subunit RecB</fullName>
    </alternativeName>
    <alternativeName>
        <fullName evidence="15">Exonuclease V subunit RecB</fullName>
        <shortName evidence="15">ExoV subunit RecB</shortName>
    </alternativeName>
    <alternativeName>
        <fullName evidence="15">Helicase/nuclease RecBCD subunit RecB</fullName>
    </alternativeName>
</protein>
<keyword evidence="8 15" id="KW-0067">ATP-binding</keyword>
<evidence type="ECO:0000256" key="6">
    <source>
        <dbReference type="ARBA" id="ARBA00022806"/>
    </source>
</evidence>
<reference evidence="20 21" key="1">
    <citation type="submission" date="2018-05" db="EMBL/GenBank/DDBJ databases">
        <title>Genomic Encyclopedia of Type Strains, Phase IV (KMG-IV): sequencing the most valuable type-strain genomes for metagenomic binning, comparative biology and taxonomic classification.</title>
        <authorList>
            <person name="Goeker M."/>
        </authorList>
    </citation>
    <scope>NUCLEOTIDE SEQUENCE [LARGE SCALE GENOMIC DNA]</scope>
    <source>
        <strain evidence="20 21">DSM 22999</strain>
    </source>
</reference>
<evidence type="ECO:0000256" key="17">
    <source>
        <dbReference type="SAM" id="Coils"/>
    </source>
</evidence>
<dbReference type="SUPFAM" id="SSF52540">
    <property type="entry name" value="P-loop containing nucleoside triphosphate hydrolases"/>
    <property type="match status" value="1"/>
</dbReference>
<evidence type="ECO:0000256" key="1">
    <source>
        <dbReference type="ARBA" id="ARBA00022722"/>
    </source>
</evidence>
<dbReference type="GO" id="GO:0003677">
    <property type="term" value="F:DNA binding"/>
    <property type="evidence" value="ECO:0007669"/>
    <property type="project" value="UniProtKB-UniRule"/>
</dbReference>
<dbReference type="GO" id="GO:0009338">
    <property type="term" value="C:exodeoxyribonuclease V complex"/>
    <property type="evidence" value="ECO:0007669"/>
    <property type="project" value="TreeGrafter"/>
</dbReference>
<keyword evidence="11 15" id="KW-0234">DNA repair</keyword>
<comment type="domain">
    <text evidence="15">The N-terminal DNA-binding domain is a ssDNA-dependent ATPase and has ATP-dependent 3'-5' helicase function. This domain interacts with RecC.</text>
</comment>
<dbReference type="InterPro" id="IPR014017">
    <property type="entry name" value="DNA_helicase_UvrD-like_C"/>
</dbReference>
<comment type="cofactor">
    <cofactor evidence="15">
        <name>Mg(2+)</name>
        <dbReference type="ChEBI" id="CHEBI:18420"/>
    </cofactor>
    <text evidence="15">Binds 1 Mg(2+) ion per subunit.</text>
</comment>
<dbReference type="Gene3D" id="3.40.50.300">
    <property type="entry name" value="P-loop containing nucleotide triphosphate hydrolases"/>
    <property type="match status" value="2"/>
</dbReference>
<gene>
    <name evidence="15" type="primary">recB</name>
    <name evidence="20" type="ORF">C8D76_1182</name>
</gene>
<dbReference type="PANTHER" id="PTHR11070:SF23">
    <property type="entry name" value="RECBCD ENZYME SUBUNIT RECB"/>
    <property type="match status" value="1"/>
</dbReference>
<feature type="binding site" evidence="16">
    <location>
        <begin position="22"/>
        <end position="29"/>
    </location>
    <ligand>
        <name>ATP</name>
        <dbReference type="ChEBI" id="CHEBI:30616"/>
    </ligand>
</feature>
<dbReference type="Gene3D" id="3.90.320.10">
    <property type="match status" value="1"/>
</dbReference>
<keyword evidence="9 15" id="KW-0460">Magnesium</keyword>
<dbReference type="Gene3D" id="1.10.3170.10">
    <property type="entry name" value="Recbcd, chain B, domain 2"/>
    <property type="match status" value="1"/>
</dbReference>
<dbReference type="EC" id="5.6.2.4" evidence="15"/>
<dbReference type="CDD" id="cd22352">
    <property type="entry name" value="RecB_C-like"/>
    <property type="match status" value="1"/>
</dbReference>
<feature type="binding site" evidence="15">
    <location>
        <position position="1022"/>
    </location>
    <ligand>
        <name>Mg(2+)</name>
        <dbReference type="ChEBI" id="CHEBI:18420"/>
    </ligand>
</feature>
<name>A0A2U0SKP3_9PAST</name>
<evidence type="ECO:0000256" key="2">
    <source>
        <dbReference type="ARBA" id="ARBA00022723"/>
    </source>
</evidence>
<dbReference type="RefSeq" id="WP_116632436.1">
    <property type="nucleotide sequence ID" value="NZ_QENU01000018.1"/>
</dbReference>
<evidence type="ECO:0000256" key="16">
    <source>
        <dbReference type="PROSITE-ProRule" id="PRU00560"/>
    </source>
</evidence>
<dbReference type="GO" id="GO:0000724">
    <property type="term" value="P:double-strand break repair via homologous recombination"/>
    <property type="evidence" value="ECO:0007669"/>
    <property type="project" value="UniProtKB-UniRule"/>
</dbReference>
<proteinExistence type="inferred from homology"/>
<keyword evidence="3 15" id="KW-0547">Nucleotide-binding</keyword>
<keyword evidence="4 15" id="KW-0227">DNA damage</keyword>
<dbReference type="GO" id="GO:0016887">
    <property type="term" value="F:ATP hydrolysis activity"/>
    <property type="evidence" value="ECO:0007669"/>
    <property type="project" value="RHEA"/>
</dbReference>
<evidence type="ECO:0000256" key="5">
    <source>
        <dbReference type="ARBA" id="ARBA00022801"/>
    </source>
</evidence>
<dbReference type="InterPro" id="IPR027417">
    <property type="entry name" value="P-loop_NTPase"/>
</dbReference>
<comment type="caution">
    <text evidence="20">The sequence shown here is derived from an EMBL/GenBank/DDBJ whole genome shotgun (WGS) entry which is preliminary data.</text>
</comment>